<dbReference type="NCBIfam" id="TIGR03026">
    <property type="entry name" value="NDP-sugDHase"/>
    <property type="match status" value="1"/>
</dbReference>
<dbReference type="GO" id="GO:0000271">
    <property type="term" value="P:polysaccharide biosynthetic process"/>
    <property type="evidence" value="ECO:0007669"/>
    <property type="project" value="InterPro"/>
</dbReference>
<dbReference type="Pfam" id="PF03721">
    <property type="entry name" value="UDPG_MGDP_dh_N"/>
    <property type="match status" value="1"/>
</dbReference>
<evidence type="ECO:0000313" key="4">
    <source>
        <dbReference type="EMBL" id="SVD24830.1"/>
    </source>
</evidence>
<dbReference type="GO" id="GO:0016616">
    <property type="term" value="F:oxidoreductase activity, acting on the CH-OH group of donors, NAD or NADP as acceptor"/>
    <property type="evidence" value="ECO:0007669"/>
    <property type="project" value="InterPro"/>
</dbReference>
<dbReference type="PANTHER" id="PTHR43491">
    <property type="entry name" value="UDP-N-ACETYL-D-MANNOSAMINE DEHYDROGENASE"/>
    <property type="match status" value="1"/>
</dbReference>
<dbReference type="EMBL" id="UINC01138713">
    <property type="protein sequence ID" value="SVD24830.1"/>
    <property type="molecule type" value="Genomic_DNA"/>
</dbReference>
<dbReference type="AlphaFoldDB" id="A0A382TRZ8"/>
<dbReference type="InterPro" id="IPR028359">
    <property type="entry name" value="UDP_ManNAc/GlcNAc_DH"/>
</dbReference>
<dbReference type="SUPFAM" id="SSF51735">
    <property type="entry name" value="NAD(P)-binding Rossmann-fold domains"/>
    <property type="match status" value="1"/>
</dbReference>
<proteinExistence type="inferred from homology"/>
<dbReference type="InterPro" id="IPR008927">
    <property type="entry name" value="6-PGluconate_DH-like_C_sf"/>
</dbReference>
<comment type="similarity">
    <text evidence="1">Belongs to the UDP-glucose/GDP-mannose dehydrogenase family.</text>
</comment>
<feature type="non-terminal residue" evidence="4">
    <location>
        <position position="296"/>
    </location>
</feature>
<dbReference type="InterPro" id="IPR017476">
    <property type="entry name" value="UDP-Glc/GDP-Man"/>
</dbReference>
<dbReference type="InterPro" id="IPR001732">
    <property type="entry name" value="UDP-Glc/GDP-Man_DH_N"/>
</dbReference>
<dbReference type="GO" id="GO:0016628">
    <property type="term" value="F:oxidoreductase activity, acting on the CH-CH group of donors, NAD or NADP as acceptor"/>
    <property type="evidence" value="ECO:0007669"/>
    <property type="project" value="InterPro"/>
</dbReference>
<dbReference type="Pfam" id="PF00984">
    <property type="entry name" value="UDPG_MGDP_dh"/>
    <property type="match status" value="1"/>
</dbReference>
<evidence type="ECO:0008006" key="5">
    <source>
        <dbReference type="Google" id="ProtNLM"/>
    </source>
</evidence>
<sequence length="296" mass="32694">MKIGIVGIGRIGLPTALSFANSGFETMGIDINKKLVDMVNSGNYPLKDEPEFDKIFENVYNNKKITATTDISEVIPHCDVIILSLPTPMDDQNIPDYSTLLTVGKNLNQLLSNGQIVIVESTVEPGFIENELLQSIEGHDKTIKSGTDFHLAVCPETANPGEIMNDFKKLPRLVSAIDERISSIVSQIYAHVFNVELISMPNCKTANAVKLTTNVFRDVNIAFVNELAILFEKLGIDTYTVIEAARRKYNFQAHYPGPGVGGPCLPVNSYQYINSSKKIGADLLKIVQYARKINEK</sequence>
<dbReference type="Gene3D" id="3.40.50.720">
    <property type="entry name" value="NAD(P)-binding Rossmann-like Domain"/>
    <property type="match status" value="2"/>
</dbReference>
<gene>
    <name evidence="4" type="ORF">METZ01_LOCUS377684</name>
</gene>
<evidence type="ECO:0000259" key="2">
    <source>
        <dbReference type="Pfam" id="PF00984"/>
    </source>
</evidence>
<reference evidence="4" key="1">
    <citation type="submission" date="2018-05" db="EMBL/GenBank/DDBJ databases">
        <authorList>
            <person name="Lanie J.A."/>
            <person name="Ng W.-L."/>
            <person name="Kazmierczak K.M."/>
            <person name="Andrzejewski T.M."/>
            <person name="Davidsen T.M."/>
            <person name="Wayne K.J."/>
            <person name="Tettelin H."/>
            <person name="Glass J.I."/>
            <person name="Rusch D."/>
            <person name="Podicherti R."/>
            <person name="Tsui H.-C.T."/>
            <person name="Winkler M.E."/>
        </authorList>
    </citation>
    <scope>NUCLEOTIDE SEQUENCE</scope>
</reference>
<name>A0A382TRZ8_9ZZZZ</name>
<protein>
    <recommendedName>
        <fullName evidence="5">UDP-glucose/GDP-mannose dehydrogenase N-terminal domain-containing protein</fullName>
    </recommendedName>
</protein>
<organism evidence="4">
    <name type="scientific">marine metagenome</name>
    <dbReference type="NCBI Taxonomy" id="408172"/>
    <lineage>
        <taxon>unclassified sequences</taxon>
        <taxon>metagenomes</taxon>
        <taxon>ecological metagenomes</taxon>
    </lineage>
</organism>
<accession>A0A382TRZ8</accession>
<dbReference type="GO" id="GO:0051287">
    <property type="term" value="F:NAD binding"/>
    <property type="evidence" value="ECO:0007669"/>
    <property type="project" value="InterPro"/>
</dbReference>
<dbReference type="InterPro" id="IPR014026">
    <property type="entry name" value="UDP-Glc/GDP-Man_DH_dimer"/>
</dbReference>
<dbReference type="InterPro" id="IPR036291">
    <property type="entry name" value="NAD(P)-bd_dom_sf"/>
</dbReference>
<dbReference type="PIRSF" id="PIRSF000124">
    <property type="entry name" value="UDPglc_GDPman_dh"/>
    <property type="match status" value="1"/>
</dbReference>
<evidence type="ECO:0000256" key="1">
    <source>
        <dbReference type="ARBA" id="ARBA00006601"/>
    </source>
</evidence>
<dbReference type="SUPFAM" id="SSF48179">
    <property type="entry name" value="6-phosphogluconate dehydrogenase C-terminal domain-like"/>
    <property type="match status" value="1"/>
</dbReference>
<dbReference type="PIRSF" id="PIRSF500136">
    <property type="entry name" value="UDP_ManNAc_DH"/>
    <property type="match status" value="1"/>
</dbReference>
<feature type="domain" description="UDP-glucose/GDP-mannose dehydrogenase N-terminal" evidence="3">
    <location>
        <begin position="1"/>
        <end position="179"/>
    </location>
</feature>
<evidence type="ECO:0000259" key="3">
    <source>
        <dbReference type="Pfam" id="PF03721"/>
    </source>
</evidence>
<dbReference type="PANTHER" id="PTHR43491:SF2">
    <property type="entry name" value="UDP-N-ACETYL-D-MANNOSAMINE DEHYDROGENASE"/>
    <property type="match status" value="1"/>
</dbReference>
<feature type="domain" description="UDP-glucose/GDP-mannose dehydrogenase dimerisation" evidence="2">
    <location>
        <begin position="204"/>
        <end position="295"/>
    </location>
</feature>